<dbReference type="OrthoDB" id="10051416at2759"/>
<dbReference type="PANTHER" id="PTHR32085">
    <property type="entry name" value="PROTEIN CSF1"/>
    <property type="match status" value="1"/>
</dbReference>
<feature type="compositionally biased region" description="Acidic residues" evidence="1">
    <location>
        <begin position="46"/>
        <end position="70"/>
    </location>
</feature>
<dbReference type="EMBL" id="LR877145">
    <property type="protein sequence ID" value="CAD2212659.1"/>
    <property type="molecule type" value="Genomic_DNA"/>
</dbReference>
<dbReference type="VEuPathDB" id="TriTrypDB:ADEAN_000007100"/>
<name>A0A7G2BYJ0_9TRYP</name>
<sequence>MVSESLIGTRCRININLKSTKGVIVGIDEQKRKIHVQIENSSTAREEEDFDGDEEDEEEDDNLSDGTTEDELNRPFDTNIQQELKEAFYTGTKTDKMADVRVPIGSSTKADPLPQMSRPGDEVIRTFDASDVKIRSKPGRIQLHINGMRFSVFNATGKYRDLVNPGGNNAQKKKPSEVDTFEKLTLKEKLVKTFKKKLVKKETDLDGENGNGLPAEIDPKVVAARKIQVNKLKNKTLHQKLFSFISSVEIELFTSIIDIGGAGASHPYFLHTSFQRGEGRVFLTRDGCPTLDLYRTVTELTLDNVDIRMAQMDSKLTETQFMRNTSLRDRAQLLFRGRDSTLGHDFDTTQSSDLIRNFGIVVDGKHRSKAHIVFYKDTPNIYGGEEVVRGKLPHHGV</sequence>
<dbReference type="InterPro" id="IPR029636">
    <property type="entry name" value="Csf1"/>
</dbReference>
<feature type="region of interest" description="Disordered" evidence="1">
    <location>
        <begin position="38"/>
        <end position="79"/>
    </location>
</feature>
<dbReference type="GO" id="GO:0016020">
    <property type="term" value="C:membrane"/>
    <property type="evidence" value="ECO:0007669"/>
    <property type="project" value="InterPro"/>
</dbReference>
<evidence type="ECO:0000256" key="1">
    <source>
        <dbReference type="SAM" id="MobiDB-lite"/>
    </source>
</evidence>
<protein>
    <submittedName>
        <fullName evidence="2">Uncharacterized protein</fullName>
    </submittedName>
</protein>
<reference evidence="2 3" key="1">
    <citation type="submission" date="2020-08" db="EMBL/GenBank/DDBJ databases">
        <authorList>
            <person name="Newling K."/>
            <person name="Davey J."/>
            <person name="Forrester S."/>
        </authorList>
    </citation>
    <scope>NUCLEOTIDE SEQUENCE [LARGE SCALE GENOMIC DNA]</scope>
    <source>
        <strain evidence="3">Crithidia deanei Carvalho (ATCC PRA-265)</strain>
    </source>
</reference>
<keyword evidence="3" id="KW-1185">Reference proteome</keyword>
<accession>A0A7G2BYJ0</accession>
<proteinExistence type="predicted"/>
<dbReference type="Proteomes" id="UP000515908">
    <property type="component" value="Chromosome 01"/>
</dbReference>
<dbReference type="GO" id="GO:0006113">
    <property type="term" value="P:fermentation"/>
    <property type="evidence" value="ECO:0007669"/>
    <property type="project" value="InterPro"/>
</dbReference>
<organism evidence="2 3">
    <name type="scientific">Angomonas deanei</name>
    <dbReference type="NCBI Taxonomy" id="59799"/>
    <lineage>
        <taxon>Eukaryota</taxon>
        <taxon>Discoba</taxon>
        <taxon>Euglenozoa</taxon>
        <taxon>Kinetoplastea</taxon>
        <taxon>Metakinetoplastina</taxon>
        <taxon>Trypanosomatida</taxon>
        <taxon>Trypanosomatidae</taxon>
        <taxon>Strigomonadinae</taxon>
        <taxon>Angomonas</taxon>
    </lineage>
</organism>
<evidence type="ECO:0000313" key="3">
    <source>
        <dbReference type="Proteomes" id="UP000515908"/>
    </source>
</evidence>
<dbReference type="PANTHER" id="PTHR32085:SF3">
    <property type="entry name" value="PROTEIN CSF1"/>
    <property type="match status" value="1"/>
</dbReference>
<dbReference type="AlphaFoldDB" id="A0A7G2BYJ0"/>
<evidence type="ECO:0000313" key="2">
    <source>
        <dbReference type="EMBL" id="CAD2212659.1"/>
    </source>
</evidence>
<gene>
    <name evidence="2" type="ORF">ADEAN_000007100</name>
</gene>